<dbReference type="EMBL" id="AFYH01138126">
    <property type="status" value="NOT_ANNOTATED_CDS"/>
    <property type="molecule type" value="Genomic_DNA"/>
</dbReference>
<gene>
    <name evidence="9" type="primary">GTF3C1</name>
</gene>
<evidence type="ECO:0000256" key="6">
    <source>
        <dbReference type="SAM" id="MobiDB-lite"/>
    </source>
</evidence>
<feature type="region of interest" description="Disordered" evidence="6">
    <location>
        <begin position="1232"/>
        <end position="1279"/>
    </location>
</feature>
<dbReference type="Pfam" id="PF04182">
    <property type="entry name" value="B-block_TFIIIC"/>
    <property type="match status" value="1"/>
</dbReference>
<dbReference type="EMBL" id="AFYH01138127">
    <property type="status" value="NOT_ANNOTATED_CDS"/>
    <property type="molecule type" value="Genomic_DNA"/>
</dbReference>
<feature type="compositionally biased region" description="Basic and acidic residues" evidence="6">
    <location>
        <begin position="746"/>
        <end position="755"/>
    </location>
</feature>
<dbReference type="EMBL" id="AFYH01138131">
    <property type="status" value="NOT_ANNOTATED_CDS"/>
    <property type="molecule type" value="Genomic_DNA"/>
</dbReference>
<comment type="subcellular location">
    <subcellularLocation>
        <location evidence="1">Nucleus</location>
    </subcellularLocation>
</comment>
<dbReference type="GO" id="GO:0006384">
    <property type="term" value="P:transcription initiation at RNA polymerase III promoter"/>
    <property type="evidence" value="ECO:0007669"/>
    <property type="project" value="InterPro"/>
</dbReference>
<dbReference type="CDD" id="cd16169">
    <property type="entry name" value="Tau138_eWH"/>
    <property type="match status" value="1"/>
</dbReference>
<name>M3XHR0_LATCH</name>
<dbReference type="InterPro" id="IPR056467">
    <property type="entry name" value="eWH_GTF3C1"/>
</dbReference>
<evidence type="ECO:0000313" key="10">
    <source>
        <dbReference type="Proteomes" id="UP000008672"/>
    </source>
</evidence>
<dbReference type="InterPro" id="IPR035625">
    <property type="entry name" value="Tfc3-like_eWH"/>
</dbReference>
<reference evidence="9" key="2">
    <citation type="submission" date="2025-08" db="UniProtKB">
        <authorList>
            <consortium name="Ensembl"/>
        </authorList>
    </citation>
    <scope>IDENTIFICATION</scope>
</reference>
<dbReference type="EMBL" id="AFYH01138125">
    <property type="status" value="NOT_ANNOTATED_CDS"/>
    <property type="molecule type" value="Genomic_DNA"/>
</dbReference>
<dbReference type="Proteomes" id="UP000008672">
    <property type="component" value="Unassembled WGS sequence"/>
</dbReference>
<feature type="domain" description="B-block binding subunit of TFIIIC" evidence="7">
    <location>
        <begin position="175"/>
        <end position="249"/>
    </location>
</feature>
<feature type="compositionally biased region" description="Polar residues" evidence="6">
    <location>
        <begin position="875"/>
        <end position="888"/>
    </location>
</feature>
<dbReference type="EMBL" id="AFYH01138129">
    <property type="status" value="NOT_ANNOTATED_CDS"/>
    <property type="molecule type" value="Genomic_DNA"/>
</dbReference>
<dbReference type="PANTHER" id="PTHR15180">
    <property type="entry name" value="GENERAL TRANSCRIPTION FACTOR 3C POLYPEPTIDE 1"/>
    <property type="match status" value="1"/>
</dbReference>
<dbReference type="EMBL" id="AFYH01138134">
    <property type="status" value="NOT_ANNOTATED_CDS"/>
    <property type="molecule type" value="Genomic_DNA"/>
</dbReference>
<keyword evidence="5" id="KW-0539">Nucleus</keyword>
<evidence type="ECO:0000259" key="7">
    <source>
        <dbReference type="Pfam" id="PF04182"/>
    </source>
</evidence>
<feature type="compositionally biased region" description="Basic and acidic residues" evidence="6">
    <location>
        <begin position="1270"/>
        <end position="1279"/>
    </location>
</feature>
<feature type="region of interest" description="Disordered" evidence="6">
    <location>
        <begin position="1092"/>
        <end position="1119"/>
    </location>
</feature>
<sequence>MEPLSVLLDEVALEGLDGITLPALWARIENRSPPFPGSLDVESRCFFWRALAGEPELQFYCLPRARPSLVLYDRFAFVDSETGIQETTKESTPPEDIYPVHIMLENQDGIQGSCQYFTERVNVTEEIRTETLQSRCSLDEAVSRWGEALVIVASQDLRYRALIGWEGDPDLKLPDYSYCILERLGRARWQGELQRDLHCGIFKVDARKMHYHRRVLDRNGLITLQSYMIRVPSGCQQHSILLLLKRFHVDRRSKYDLLIERVSHILCSRPNHMDVMLTLREQLGLCERTFKRMYQYMLAAGVAKVVSVPLQEINPDGGPCKTKKGTDIIVRCLKLVKDCKKKLDEDDDDDVDDEDDGVVKAVDPVDIVFERDLLTQAYEFVERKGTKGVSQTEIRHSLNVGRLESRMLCRLLVRYGVIKGFMEDEGRQRTTKYFAHVFVEKSALNQQFEREKARSEKLATEELETSVPVTSFIVDDPVSVGEEVALQGDEEEEEEEKNMKTKKKEEKMRANSKSLAKKPLGNAAPLHSTPAKGSRLSQLKRKGVKSRLSLSSMEKVGDSSCITDDASKQDGSLSLDTHSADEEGDSSIIEEVSFKNTREEDLMNQRRKTFHRKVFRVKRPHETCRMLKRKNLILETVRNVRLVENFYTFQKLITEQEKQDGVSTKCCKKSICRLLQKMSQEGLLRIYRTTVIQDSIKKKVEFVVHPSVLPNDPLVKSAIEQVRFRISSSYTAHRLKVCQAQAQAAKEEENAEKENSNSPAGKVPEKAGAEGEASSQRLSLKNIENAAALQLKNFNPVIVPGLGRSLGFLPKMPRLRLTHMFLWHVIYDHPLRKYFKKDESLEGSQGRGDPEMSNLGDQEPEASNQSVGLPDTVTEETTQPSSNCSGTDGISMENRTECWEEPELNQLIFKETVYVDEASWKRYATPTPIHKEYGHGWAMFSDILLCLPLSVFVQIVQISYKVDGLDDYLNDPLKKHTLVKFLPTAIRQQLLYKRRYIFSVLESLQRMCYMGLLQFGPTERFQDKDQMFLYLKRKGTIVDTSTCEPHYNLARSRRPFERRSYTFQTLQDVENFWFDLQFICLNTPLGVVRVPRTKKDDPRQQEAQDKNTDSVAQQETDADKHTLERRCAMIEYTTGSWEVVDNGSIPGDGLGAAGFDSSFFGHLKRNWIWTSYIIKMKKSGSASDGGPKMRLQTFLSKPHLPLPTTGNRLNVLRETVLERKEEEVLIEKESVADRRKRVGGSKNQKRKRAKKENVKKPKKRKKKGKQCCEGGERCRHNLT</sequence>
<dbReference type="AlphaFoldDB" id="M3XHR0"/>
<reference evidence="9" key="3">
    <citation type="submission" date="2025-09" db="UniProtKB">
        <authorList>
            <consortium name="Ensembl"/>
        </authorList>
    </citation>
    <scope>IDENTIFICATION</scope>
</reference>
<evidence type="ECO:0000256" key="4">
    <source>
        <dbReference type="ARBA" id="ARBA00023163"/>
    </source>
</evidence>
<dbReference type="EMBL" id="AFYH01138130">
    <property type="status" value="NOT_ANNOTATED_CDS"/>
    <property type="molecule type" value="Genomic_DNA"/>
</dbReference>
<dbReference type="Bgee" id="ENSLACG00000012393">
    <property type="expression patterns" value="Expressed in chordate pharynx and 5 other cell types or tissues"/>
</dbReference>
<evidence type="ECO:0000313" key="9">
    <source>
        <dbReference type="Ensembl" id="ENSLACP00000022266.1"/>
    </source>
</evidence>
<dbReference type="GO" id="GO:0003677">
    <property type="term" value="F:DNA binding"/>
    <property type="evidence" value="ECO:0007669"/>
    <property type="project" value="UniProtKB-KW"/>
</dbReference>
<dbReference type="EMBL" id="AFYH01138133">
    <property type="status" value="NOT_ANNOTATED_CDS"/>
    <property type="molecule type" value="Genomic_DNA"/>
</dbReference>
<accession>M3XHR0</accession>
<evidence type="ECO:0000256" key="1">
    <source>
        <dbReference type="ARBA" id="ARBA00004123"/>
    </source>
</evidence>
<dbReference type="InterPro" id="IPR007309">
    <property type="entry name" value="TFIIIC_Bblock-bd"/>
</dbReference>
<dbReference type="Ensembl" id="ENSLACT00000025811.1">
    <property type="protein sequence ID" value="ENSLACP00000022266.1"/>
    <property type="gene ID" value="ENSLACG00000012393.2"/>
</dbReference>
<dbReference type="GO" id="GO:0042791">
    <property type="term" value="P:5S class rRNA transcription by RNA polymerase III"/>
    <property type="evidence" value="ECO:0007669"/>
    <property type="project" value="TreeGrafter"/>
</dbReference>
<dbReference type="HOGENOM" id="CLU_271804_0_0_1"/>
<reference evidence="10" key="1">
    <citation type="submission" date="2011-08" db="EMBL/GenBank/DDBJ databases">
        <title>The draft genome of Latimeria chalumnae.</title>
        <authorList>
            <person name="Di Palma F."/>
            <person name="Alfoldi J."/>
            <person name="Johnson J."/>
            <person name="Berlin A."/>
            <person name="Gnerre S."/>
            <person name="Jaffe D."/>
            <person name="MacCallum I."/>
            <person name="Young S."/>
            <person name="Walker B.J."/>
            <person name="Lander E."/>
            <person name="Lindblad-Toh K."/>
        </authorList>
    </citation>
    <scope>NUCLEOTIDE SEQUENCE [LARGE SCALE GENOMIC DNA]</scope>
    <source>
        <strain evidence="10">Wild caught</strain>
    </source>
</reference>
<keyword evidence="3" id="KW-0238">DNA-binding</keyword>
<protein>
    <submittedName>
        <fullName evidence="9">Ral transcription factor IIIC subunit 1</fullName>
    </submittedName>
</protein>
<feature type="domain" description="GTF3C1 extended winged-helix" evidence="8">
    <location>
        <begin position="621"/>
        <end position="729"/>
    </location>
</feature>
<dbReference type="GO" id="GO:0000127">
    <property type="term" value="C:transcription factor TFIIIC complex"/>
    <property type="evidence" value="ECO:0007669"/>
    <property type="project" value="InterPro"/>
</dbReference>
<feature type="compositionally biased region" description="Basic residues" evidence="6">
    <location>
        <begin position="1234"/>
        <end position="1250"/>
    </location>
</feature>
<evidence type="ECO:0000256" key="5">
    <source>
        <dbReference type="ARBA" id="ARBA00023242"/>
    </source>
</evidence>
<dbReference type="GeneTree" id="ENSGT00390000008664"/>
<dbReference type="EMBL" id="AFYH01138132">
    <property type="status" value="NOT_ANNOTATED_CDS"/>
    <property type="molecule type" value="Genomic_DNA"/>
</dbReference>
<feature type="region of interest" description="Disordered" evidence="6">
    <location>
        <begin position="746"/>
        <end position="776"/>
    </location>
</feature>
<keyword evidence="4" id="KW-0804">Transcription</keyword>
<keyword evidence="10" id="KW-1185">Reference proteome</keyword>
<organism evidence="9 10">
    <name type="scientific">Latimeria chalumnae</name>
    <name type="common">Coelacanth</name>
    <dbReference type="NCBI Taxonomy" id="7897"/>
    <lineage>
        <taxon>Eukaryota</taxon>
        <taxon>Metazoa</taxon>
        <taxon>Chordata</taxon>
        <taxon>Craniata</taxon>
        <taxon>Vertebrata</taxon>
        <taxon>Euteleostomi</taxon>
        <taxon>Coelacanthiformes</taxon>
        <taxon>Coelacanthidae</taxon>
        <taxon>Latimeria</taxon>
    </lineage>
</organism>
<proteinExistence type="predicted"/>
<feature type="region of interest" description="Disordered" evidence="6">
    <location>
        <begin position="840"/>
        <end position="889"/>
    </location>
</feature>
<feature type="compositionally biased region" description="Basic and acidic residues" evidence="6">
    <location>
        <begin position="1093"/>
        <end position="1108"/>
    </location>
</feature>
<feature type="compositionally biased region" description="Basic residues" evidence="6">
    <location>
        <begin position="1256"/>
        <end position="1265"/>
    </location>
</feature>
<evidence type="ECO:0000259" key="8">
    <source>
        <dbReference type="Pfam" id="PF24101"/>
    </source>
</evidence>
<dbReference type="PANTHER" id="PTHR15180:SF1">
    <property type="entry name" value="GENERAL TRANSCRIPTION FACTOR 3C POLYPEPTIDE 1"/>
    <property type="match status" value="1"/>
</dbReference>
<feature type="region of interest" description="Disordered" evidence="6">
    <location>
        <begin position="484"/>
        <end position="583"/>
    </location>
</feature>
<dbReference type="EMBL" id="AFYH01138128">
    <property type="status" value="NOT_ANNOTATED_CDS"/>
    <property type="molecule type" value="Genomic_DNA"/>
</dbReference>
<evidence type="ECO:0000256" key="2">
    <source>
        <dbReference type="ARBA" id="ARBA00022553"/>
    </source>
</evidence>
<dbReference type="GO" id="GO:0005634">
    <property type="term" value="C:nucleus"/>
    <property type="evidence" value="ECO:0007669"/>
    <property type="project" value="UniProtKB-SubCell"/>
</dbReference>
<evidence type="ECO:0000256" key="3">
    <source>
        <dbReference type="ARBA" id="ARBA00023125"/>
    </source>
</evidence>
<keyword evidence="2" id="KW-0597">Phosphoprotein</keyword>
<dbReference type="InterPro" id="IPR044210">
    <property type="entry name" value="Tfc3-like"/>
</dbReference>
<dbReference type="Pfam" id="PF24101">
    <property type="entry name" value="WHD_GTF3C1"/>
    <property type="match status" value="1"/>
</dbReference>
<feature type="compositionally biased region" description="Basic and acidic residues" evidence="6">
    <location>
        <begin position="497"/>
        <end position="509"/>
    </location>
</feature>